<dbReference type="AlphaFoldDB" id="A0A8S1F190"/>
<evidence type="ECO:0000313" key="2">
    <source>
        <dbReference type="Proteomes" id="UP000494206"/>
    </source>
</evidence>
<evidence type="ECO:0000313" key="1">
    <source>
        <dbReference type="EMBL" id="CAB3406230.1"/>
    </source>
</evidence>
<gene>
    <name evidence="1" type="ORF">CBOVIS_LOCUS8331</name>
</gene>
<name>A0A8S1F190_9PELO</name>
<protein>
    <submittedName>
        <fullName evidence="1">Uncharacterized protein</fullName>
    </submittedName>
</protein>
<organism evidence="1 2">
    <name type="scientific">Caenorhabditis bovis</name>
    <dbReference type="NCBI Taxonomy" id="2654633"/>
    <lineage>
        <taxon>Eukaryota</taxon>
        <taxon>Metazoa</taxon>
        <taxon>Ecdysozoa</taxon>
        <taxon>Nematoda</taxon>
        <taxon>Chromadorea</taxon>
        <taxon>Rhabditida</taxon>
        <taxon>Rhabditina</taxon>
        <taxon>Rhabditomorpha</taxon>
        <taxon>Rhabditoidea</taxon>
        <taxon>Rhabditidae</taxon>
        <taxon>Peloderinae</taxon>
        <taxon>Caenorhabditis</taxon>
    </lineage>
</organism>
<accession>A0A8S1F190</accession>
<sequence>MTANCNANIENELEILRITCTTPQHLHQIYTLCMEKTSTILENHSFELENFWKNRDVWKSEKLLEKHAVVWRKLAERLEFINSIVGDADDLRELRDSIRRVPYRIPYLEHAYHVFNRAIEIVKHEFFLEMQRFNELDKQLTLLNRMEKNRAINKEIKLVNKKIEMRNKINELIELYEAIIDLVCSPTIEPEANAYHPIFVNLQNLADVIRNSNVQLINNPQQEKNREMKYLENPQVKIFEIYDFNEKLIIEMAHNGMYSDHQESIRCVQIKKKTINEVAEKNRELKMILRYCKYREICRDQVDGVMQSSRKKIRVLRNEYSLNLMKLNNMRKIYEDMKRTAANSKEELLTKHQTLHLQMELIGAHSLHLAELQNGIELHNVR</sequence>
<proteinExistence type="predicted"/>
<dbReference type="Proteomes" id="UP000494206">
    <property type="component" value="Unassembled WGS sequence"/>
</dbReference>
<dbReference type="EMBL" id="CADEPM010000005">
    <property type="protein sequence ID" value="CAB3406230.1"/>
    <property type="molecule type" value="Genomic_DNA"/>
</dbReference>
<keyword evidence="2" id="KW-1185">Reference proteome</keyword>
<comment type="caution">
    <text evidence="1">The sequence shown here is derived from an EMBL/GenBank/DDBJ whole genome shotgun (WGS) entry which is preliminary data.</text>
</comment>
<reference evidence="1 2" key="1">
    <citation type="submission" date="2020-04" db="EMBL/GenBank/DDBJ databases">
        <authorList>
            <person name="Laetsch R D."/>
            <person name="Stevens L."/>
            <person name="Kumar S."/>
            <person name="Blaxter L. M."/>
        </authorList>
    </citation>
    <scope>NUCLEOTIDE SEQUENCE [LARGE SCALE GENOMIC DNA]</scope>
</reference>